<protein>
    <submittedName>
        <fullName evidence="1">Uncharacterized protein</fullName>
    </submittedName>
</protein>
<evidence type="ECO:0000313" key="2">
    <source>
        <dbReference type="Proteomes" id="UP000031668"/>
    </source>
</evidence>
<reference evidence="1 2" key="1">
    <citation type="journal article" date="2014" name="Genome Biol. Evol.">
        <title>The genome of the myxosporean Thelohanellus kitauei shows adaptations to nutrient acquisition within its fish host.</title>
        <authorList>
            <person name="Yang Y."/>
            <person name="Xiong J."/>
            <person name="Zhou Z."/>
            <person name="Huo F."/>
            <person name="Miao W."/>
            <person name="Ran C."/>
            <person name="Liu Y."/>
            <person name="Zhang J."/>
            <person name="Feng J."/>
            <person name="Wang M."/>
            <person name="Wang M."/>
            <person name="Wang L."/>
            <person name="Yao B."/>
        </authorList>
    </citation>
    <scope>NUCLEOTIDE SEQUENCE [LARGE SCALE GENOMIC DNA]</scope>
    <source>
        <strain evidence="1">Wuqing</strain>
    </source>
</reference>
<name>A0A0C2JAY5_THEKT</name>
<gene>
    <name evidence="1" type="ORF">RF11_04489</name>
</gene>
<dbReference type="EMBL" id="JWZT01000076">
    <property type="protein sequence ID" value="KII75024.1"/>
    <property type="molecule type" value="Genomic_DNA"/>
</dbReference>
<organism evidence="1 2">
    <name type="scientific">Thelohanellus kitauei</name>
    <name type="common">Myxosporean</name>
    <dbReference type="NCBI Taxonomy" id="669202"/>
    <lineage>
        <taxon>Eukaryota</taxon>
        <taxon>Metazoa</taxon>
        <taxon>Cnidaria</taxon>
        <taxon>Myxozoa</taxon>
        <taxon>Myxosporea</taxon>
        <taxon>Bivalvulida</taxon>
        <taxon>Platysporina</taxon>
        <taxon>Myxobolidae</taxon>
        <taxon>Thelohanellus</taxon>
    </lineage>
</organism>
<accession>A0A0C2JAY5</accession>
<dbReference type="Proteomes" id="UP000031668">
    <property type="component" value="Unassembled WGS sequence"/>
</dbReference>
<sequence length="121" mass="14219">MSWKYAIRLQYELNVKFDEEHSKISPRSHRQINENPFPFFISKVTIKIKVLLSDISSYLGLDIKLYKKVINPIDQFPNYNYPIIKVIERQMQSLTVLILNIAHMAGHNHLSRDIKPPVSLK</sequence>
<proteinExistence type="predicted"/>
<dbReference type="AlphaFoldDB" id="A0A0C2JAY5"/>
<keyword evidence="2" id="KW-1185">Reference proteome</keyword>
<evidence type="ECO:0000313" key="1">
    <source>
        <dbReference type="EMBL" id="KII75024.1"/>
    </source>
</evidence>
<comment type="caution">
    <text evidence="1">The sequence shown here is derived from an EMBL/GenBank/DDBJ whole genome shotgun (WGS) entry which is preliminary data.</text>
</comment>